<name>A0A2H0BSX5_9BACT</name>
<dbReference type="Gene3D" id="3.90.550.10">
    <property type="entry name" value="Spore Coat Polysaccharide Biosynthesis Protein SpsA, Chain A"/>
    <property type="match status" value="1"/>
</dbReference>
<evidence type="ECO:0000313" key="5">
    <source>
        <dbReference type="Proteomes" id="UP000231581"/>
    </source>
</evidence>
<organism evidence="4 5">
    <name type="scientific">Candidatus Uhrbacteria bacterium CG22_combo_CG10-13_8_21_14_all_47_17</name>
    <dbReference type="NCBI Taxonomy" id="1975041"/>
    <lineage>
        <taxon>Bacteria</taxon>
        <taxon>Candidatus Uhriibacteriota</taxon>
    </lineage>
</organism>
<reference evidence="4 5" key="1">
    <citation type="submission" date="2017-09" db="EMBL/GenBank/DDBJ databases">
        <title>Depth-based differentiation of microbial function through sediment-hosted aquifers and enrichment of novel symbionts in the deep terrestrial subsurface.</title>
        <authorList>
            <person name="Probst A.J."/>
            <person name="Ladd B."/>
            <person name="Jarett J.K."/>
            <person name="Geller-Mcgrath D.E."/>
            <person name="Sieber C.M."/>
            <person name="Emerson J.B."/>
            <person name="Anantharaman K."/>
            <person name="Thomas B.C."/>
            <person name="Malmstrom R."/>
            <person name="Stieglmeier M."/>
            <person name="Klingl A."/>
            <person name="Woyke T."/>
            <person name="Ryan C.M."/>
            <person name="Banfield J.F."/>
        </authorList>
    </citation>
    <scope>NUCLEOTIDE SEQUENCE [LARGE SCALE GENOMIC DNA]</scope>
    <source>
        <strain evidence="4">CG22_combo_CG10-13_8_21_14_all_47_17</strain>
    </source>
</reference>
<dbReference type="PANTHER" id="PTHR43179">
    <property type="entry name" value="RHAMNOSYLTRANSFERASE WBBL"/>
    <property type="match status" value="1"/>
</dbReference>
<evidence type="ECO:0000256" key="3">
    <source>
        <dbReference type="ARBA" id="ARBA00022679"/>
    </source>
</evidence>
<proteinExistence type="inferred from homology"/>
<keyword evidence="2" id="KW-0328">Glycosyltransferase</keyword>
<dbReference type="EMBL" id="PCSZ01000031">
    <property type="protein sequence ID" value="PIP60785.1"/>
    <property type="molecule type" value="Genomic_DNA"/>
</dbReference>
<dbReference type="PANTHER" id="PTHR43179:SF12">
    <property type="entry name" value="GALACTOFURANOSYLTRANSFERASE GLFT2"/>
    <property type="match status" value="1"/>
</dbReference>
<accession>A0A2H0BSX5</accession>
<evidence type="ECO:0000256" key="2">
    <source>
        <dbReference type="ARBA" id="ARBA00022676"/>
    </source>
</evidence>
<evidence type="ECO:0000313" key="4">
    <source>
        <dbReference type="EMBL" id="PIP60785.1"/>
    </source>
</evidence>
<dbReference type="AlphaFoldDB" id="A0A2H0BSX5"/>
<dbReference type="Proteomes" id="UP000231581">
    <property type="component" value="Unassembled WGS sequence"/>
</dbReference>
<comment type="caution">
    <text evidence="4">The sequence shown here is derived from an EMBL/GenBank/DDBJ whole genome shotgun (WGS) entry which is preliminary data.</text>
</comment>
<comment type="similarity">
    <text evidence="1">Belongs to the glycosyltransferase 2 family.</text>
</comment>
<dbReference type="GO" id="GO:0016757">
    <property type="term" value="F:glycosyltransferase activity"/>
    <property type="evidence" value="ECO:0007669"/>
    <property type="project" value="UniProtKB-KW"/>
</dbReference>
<gene>
    <name evidence="4" type="ORF">COX00_01380</name>
</gene>
<dbReference type="SUPFAM" id="SSF53448">
    <property type="entry name" value="Nucleotide-diphospho-sugar transferases"/>
    <property type="match status" value="1"/>
</dbReference>
<protein>
    <recommendedName>
        <fullName evidence="6">Glycosyltransferase 2-like domain-containing protein</fullName>
    </recommendedName>
</protein>
<evidence type="ECO:0000256" key="1">
    <source>
        <dbReference type="ARBA" id="ARBA00006739"/>
    </source>
</evidence>
<sequence length="333" mass="38106">MQAAKRVYIHVIGNDFGNLFLDFLSSLKEQTLQDFQLAVVDNATLEGAGSLNERPNTVVLRNIKKQSFSRCHNQLMRLALARWQDVDATDRFILITRPDVILSPKTLEHLVSVMEKDPKCGLVVPRLLRAKITFVEEGERHEFDLTREELSRGYALTRGRRIIPAEAKEGEASLQPFAPTPHAFLVRAAALKETGLELDELFSKVPAVLDLAWNLRLAGWSVGEAPEATIWLEPYQESTRVPACMHLASASAVDEYAEWRLVQTKNDTILLRVKHAPWILGACGLFLLRLTLRPWNGFRFLQKLSLYAKIRSKRRKRERSQVPSREIQERWFI</sequence>
<keyword evidence="3" id="KW-0808">Transferase</keyword>
<evidence type="ECO:0008006" key="6">
    <source>
        <dbReference type="Google" id="ProtNLM"/>
    </source>
</evidence>
<dbReference type="InterPro" id="IPR029044">
    <property type="entry name" value="Nucleotide-diphossugar_trans"/>
</dbReference>